<protein>
    <submittedName>
        <fullName evidence="10">MFS transporter</fullName>
    </submittedName>
</protein>
<feature type="transmembrane region" description="Helical" evidence="8">
    <location>
        <begin position="177"/>
        <end position="199"/>
    </location>
</feature>
<reference evidence="10" key="1">
    <citation type="submission" date="2022-10" db="EMBL/GenBank/DDBJ databases">
        <title>The complete genomes of actinobacterial strains from the NBC collection.</title>
        <authorList>
            <person name="Joergensen T.S."/>
            <person name="Alvarez Arevalo M."/>
            <person name="Sterndorff E.B."/>
            <person name="Faurdal D."/>
            <person name="Vuksanovic O."/>
            <person name="Mourched A.-S."/>
            <person name="Charusanti P."/>
            <person name="Shaw S."/>
            <person name="Blin K."/>
            <person name="Weber T."/>
        </authorList>
    </citation>
    <scope>NUCLEOTIDE SEQUENCE</scope>
    <source>
        <strain evidence="10">NBC_01436</strain>
    </source>
</reference>
<feature type="transmembrane region" description="Helical" evidence="8">
    <location>
        <begin position="241"/>
        <end position="258"/>
    </location>
</feature>
<gene>
    <name evidence="10" type="ORF">OG367_28615</name>
</gene>
<keyword evidence="11" id="KW-1185">Reference proteome</keyword>
<name>A0ABZ1ZR22_STRAQ</name>
<feature type="transmembrane region" description="Helical" evidence="8">
    <location>
        <begin position="318"/>
        <end position="336"/>
    </location>
</feature>
<dbReference type="CDD" id="cd17502">
    <property type="entry name" value="MFS_Azr1_MDR_like"/>
    <property type="match status" value="1"/>
</dbReference>
<feature type="transmembrane region" description="Helical" evidence="8">
    <location>
        <begin position="278"/>
        <end position="298"/>
    </location>
</feature>
<feature type="transmembrane region" description="Helical" evidence="8">
    <location>
        <begin position="404"/>
        <end position="428"/>
    </location>
</feature>
<keyword evidence="6 8" id="KW-0472">Membrane</keyword>
<dbReference type="Pfam" id="PF07690">
    <property type="entry name" value="MFS_1"/>
    <property type="match status" value="1"/>
</dbReference>
<evidence type="ECO:0000256" key="4">
    <source>
        <dbReference type="ARBA" id="ARBA00022692"/>
    </source>
</evidence>
<evidence type="ECO:0000256" key="7">
    <source>
        <dbReference type="SAM" id="MobiDB-lite"/>
    </source>
</evidence>
<dbReference type="InterPro" id="IPR011701">
    <property type="entry name" value="MFS"/>
</dbReference>
<keyword evidence="4 8" id="KW-0812">Transmembrane</keyword>
<proteinExistence type="predicted"/>
<dbReference type="NCBIfam" id="TIGR00711">
    <property type="entry name" value="efflux_EmrB"/>
    <property type="match status" value="1"/>
</dbReference>
<dbReference type="PRINTS" id="PR01036">
    <property type="entry name" value="TCRTETB"/>
</dbReference>
<evidence type="ECO:0000256" key="8">
    <source>
        <dbReference type="SAM" id="Phobius"/>
    </source>
</evidence>
<keyword evidence="5 8" id="KW-1133">Transmembrane helix</keyword>
<feature type="compositionally biased region" description="Basic and acidic residues" evidence="7">
    <location>
        <begin position="665"/>
        <end position="727"/>
    </location>
</feature>
<feature type="region of interest" description="Disordered" evidence="7">
    <location>
        <begin position="659"/>
        <end position="727"/>
    </location>
</feature>
<keyword evidence="3" id="KW-1003">Cell membrane</keyword>
<dbReference type="Proteomes" id="UP001431926">
    <property type="component" value="Chromosome"/>
</dbReference>
<feature type="transmembrane region" description="Helical" evidence="8">
    <location>
        <begin position="368"/>
        <end position="392"/>
    </location>
</feature>
<comment type="subcellular location">
    <subcellularLocation>
        <location evidence="1">Cell membrane</location>
        <topology evidence="1">Multi-pass membrane protein</topology>
    </subcellularLocation>
</comment>
<dbReference type="InterPro" id="IPR020846">
    <property type="entry name" value="MFS_dom"/>
</dbReference>
<keyword evidence="2" id="KW-0813">Transport</keyword>
<dbReference type="InterPro" id="IPR004638">
    <property type="entry name" value="EmrB-like"/>
</dbReference>
<feature type="transmembrane region" description="Helical" evidence="8">
    <location>
        <begin position="211"/>
        <end position="235"/>
    </location>
</feature>
<dbReference type="InterPro" id="IPR036390">
    <property type="entry name" value="WH_DNA-bd_sf"/>
</dbReference>
<sequence length="727" mass="78288">MAQQLSPSPPAPGEGQSHRSVLVAIGALLLGMLLAALDQTIVSTALPTIVSELGGLDHLSWVVTAYLLAATAATPLWGKLGDQYGRKKLFQTAIVIFLIGSALCGVAQNMPQLIGFRALQGLGGGGLMVLSMAIVGDLVTPRERGKYQGLFGAVFGVTSVLGPLLGGFFTEHLSWRWVFYINLPIGVVALVVIAAVLHIPVRREKHTIDYLGTFLIASVATALVLVASLGGTTWAWSSPQIIGLAVLAVVLLVAFIAVERRAVEPVLPLKLFRMRTFALVAVISFVIGFAMFGAMTYLPTFLQVVHDITPTMSGVHMLPMVFGLLITSTGSGQIVSRTGRWKVFPILGTATTAVGLLLLHQLDENSSTWLMSAYFFVFGAGLGLVMQVLVLVAQNSVSYQDLGVATSGVTFFRSIGSAFGVAIFGTIFANRLTGQLTDALAGQSLPTGVDAGRLAADPRAIGQLPADLRPGVLGAYSTSITDVFLYAVPVVLLAFVLAWFLREDKLRGSVTAPDTSQTLASNPVERSSYDECARALSVLATREGRREIYEKITARAGYDLLPAASWLLLRIKRHGTVEPARLAETAPVPLHVITDAARQVEERGLARREGLQMILTDTGAEAVVRLSQAREDSLAELLGDWWGPERPTDLVKLVSELTAEVSGSTRERPHSPTPPRDHEAHLRHDEREALERRFDEREALDRRFDDSESHDRGSDDSDDHGRPHPPA</sequence>
<feature type="transmembrane region" description="Helical" evidence="8">
    <location>
        <begin position="483"/>
        <end position="501"/>
    </location>
</feature>
<dbReference type="Gene3D" id="1.10.10.10">
    <property type="entry name" value="Winged helix-like DNA-binding domain superfamily/Winged helix DNA-binding domain"/>
    <property type="match status" value="1"/>
</dbReference>
<dbReference type="PANTHER" id="PTHR23501">
    <property type="entry name" value="MAJOR FACILITATOR SUPERFAMILY"/>
    <property type="match status" value="1"/>
</dbReference>
<dbReference type="RefSeq" id="WP_329358080.1">
    <property type="nucleotide sequence ID" value="NZ_CP108640.1"/>
</dbReference>
<dbReference type="InterPro" id="IPR036259">
    <property type="entry name" value="MFS_trans_sf"/>
</dbReference>
<feature type="transmembrane region" description="Helical" evidence="8">
    <location>
        <begin position="58"/>
        <end position="77"/>
    </location>
</feature>
<feature type="transmembrane region" description="Helical" evidence="8">
    <location>
        <begin position="343"/>
        <end position="362"/>
    </location>
</feature>
<evidence type="ECO:0000313" key="11">
    <source>
        <dbReference type="Proteomes" id="UP001431926"/>
    </source>
</evidence>
<evidence type="ECO:0000259" key="9">
    <source>
        <dbReference type="PROSITE" id="PS50850"/>
    </source>
</evidence>
<evidence type="ECO:0000256" key="6">
    <source>
        <dbReference type="ARBA" id="ARBA00023136"/>
    </source>
</evidence>
<feature type="transmembrane region" description="Helical" evidence="8">
    <location>
        <begin position="21"/>
        <end position="46"/>
    </location>
</feature>
<dbReference type="InterPro" id="IPR036388">
    <property type="entry name" value="WH-like_DNA-bd_sf"/>
</dbReference>
<dbReference type="SUPFAM" id="SSF46785">
    <property type="entry name" value="Winged helix' DNA-binding domain"/>
    <property type="match status" value="1"/>
</dbReference>
<feature type="transmembrane region" description="Helical" evidence="8">
    <location>
        <begin position="89"/>
        <end position="108"/>
    </location>
</feature>
<evidence type="ECO:0000256" key="1">
    <source>
        <dbReference type="ARBA" id="ARBA00004651"/>
    </source>
</evidence>
<dbReference type="PROSITE" id="PS50850">
    <property type="entry name" value="MFS"/>
    <property type="match status" value="1"/>
</dbReference>
<evidence type="ECO:0000256" key="3">
    <source>
        <dbReference type="ARBA" id="ARBA00022475"/>
    </source>
</evidence>
<evidence type="ECO:0000313" key="10">
    <source>
        <dbReference type="EMBL" id="WUX39932.1"/>
    </source>
</evidence>
<dbReference type="Gene3D" id="1.20.1250.20">
    <property type="entry name" value="MFS general substrate transporter like domains"/>
    <property type="match status" value="1"/>
</dbReference>
<feature type="domain" description="Major facilitator superfamily (MFS) profile" evidence="9">
    <location>
        <begin position="24"/>
        <end position="506"/>
    </location>
</feature>
<accession>A0ABZ1ZR22</accession>
<dbReference type="SUPFAM" id="SSF103473">
    <property type="entry name" value="MFS general substrate transporter"/>
    <property type="match status" value="1"/>
</dbReference>
<feature type="transmembrane region" description="Helical" evidence="8">
    <location>
        <begin position="147"/>
        <end position="165"/>
    </location>
</feature>
<organism evidence="10 11">
    <name type="scientific">Streptomyces anulatus</name>
    <name type="common">Streptomyces chrysomallus</name>
    <dbReference type="NCBI Taxonomy" id="1892"/>
    <lineage>
        <taxon>Bacteria</taxon>
        <taxon>Bacillati</taxon>
        <taxon>Actinomycetota</taxon>
        <taxon>Actinomycetes</taxon>
        <taxon>Kitasatosporales</taxon>
        <taxon>Streptomycetaceae</taxon>
        <taxon>Streptomyces</taxon>
    </lineage>
</organism>
<evidence type="ECO:0000256" key="2">
    <source>
        <dbReference type="ARBA" id="ARBA00022448"/>
    </source>
</evidence>
<feature type="transmembrane region" description="Helical" evidence="8">
    <location>
        <begin position="114"/>
        <end position="135"/>
    </location>
</feature>
<dbReference type="Gene3D" id="1.20.1720.10">
    <property type="entry name" value="Multidrug resistance protein D"/>
    <property type="match status" value="1"/>
</dbReference>
<dbReference type="PANTHER" id="PTHR23501:SF197">
    <property type="entry name" value="COMD"/>
    <property type="match status" value="1"/>
</dbReference>
<evidence type="ECO:0000256" key="5">
    <source>
        <dbReference type="ARBA" id="ARBA00022989"/>
    </source>
</evidence>
<dbReference type="EMBL" id="CP109491">
    <property type="protein sequence ID" value="WUX39932.1"/>
    <property type="molecule type" value="Genomic_DNA"/>
</dbReference>